<dbReference type="Gene3D" id="3.30.428.70">
    <property type="match status" value="1"/>
</dbReference>
<evidence type="ECO:0000259" key="2">
    <source>
        <dbReference type="Pfam" id="PF19327"/>
    </source>
</evidence>
<dbReference type="SUPFAM" id="SSF54197">
    <property type="entry name" value="HIT-like"/>
    <property type="match status" value="1"/>
</dbReference>
<accession>A0A3N4LAE5</accession>
<dbReference type="InterPro" id="IPR045759">
    <property type="entry name" value="Ap4A_phos1/2_N"/>
</dbReference>
<evidence type="ECO:0000313" key="4">
    <source>
        <dbReference type="Proteomes" id="UP000267821"/>
    </source>
</evidence>
<dbReference type="FunCoup" id="A0A3N4LAE5">
    <property type="interactions" value="195"/>
</dbReference>
<protein>
    <submittedName>
        <fullName evidence="3">Uncharacterized protein</fullName>
    </submittedName>
</protein>
<sequence>MISDATELEVSPPLQTLPDFRAVKANSLGTLPRTVPLVPKLRERIKEKYDTAVAQGLVFCNGDTVQKVDGECFTFYIFTALGLSNKTCFWTSDSPECKPTAGLISPSILRHVHIRPSLSGQNSHSPNFIPSLKAYLQLKVTTPSTQGSGFQDFRKSYLPSTGFSVMTQPQKLPSYSPFLNPEPELTVGPIGSNHTLLLNKYCVLPRQLLLITNDFQPQEGVLRKEDWRALVELMVQLRTTDTTKSLDDLVFFNCGRNSGASQAHRHLQIVEWPQSESSGKDNRGKWFPEEVAMHLGSRTPYSHPKVPFTHFILPLPQVPTITIELRRSNTYHQVLYQTYLTLLSFVQHSFAIHNMQNSMNLPVHYNMVMASTFMMLTPRTRGYCEGPKACPQVWVNSVGMLGMIWVKDREEARGWEEVGYENVLKAVGIPR</sequence>
<dbReference type="Pfam" id="PF09830">
    <property type="entry name" value="ATP_transf"/>
    <property type="match status" value="1"/>
</dbReference>
<dbReference type="Proteomes" id="UP000267821">
    <property type="component" value="Unassembled WGS sequence"/>
</dbReference>
<dbReference type="GO" id="GO:0003877">
    <property type="term" value="F:ATP:ADP adenylyltransferase activity"/>
    <property type="evidence" value="ECO:0007669"/>
    <property type="project" value="InterPro"/>
</dbReference>
<reference evidence="3 4" key="1">
    <citation type="journal article" date="2018" name="Nat. Ecol. Evol.">
        <title>Pezizomycetes genomes reveal the molecular basis of ectomycorrhizal truffle lifestyle.</title>
        <authorList>
            <person name="Murat C."/>
            <person name="Payen T."/>
            <person name="Noel B."/>
            <person name="Kuo A."/>
            <person name="Morin E."/>
            <person name="Chen J."/>
            <person name="Kohler A."/>
            <person name="Krizsan K."/>
            <person name="Balestrini R."/>
            <person name="Da Silva C."/>
            <person name="Montanini B."/>
            <person name="Hainaut M."/>
            <person name="Levati E."/>
            <person name="Barry K.W."/>
            <person name="Belfiori B."/>
            <person name="Cichocki N."/>
            <person name="Clum A."/>
            <person name="Dockter R.B."/>
            <person name="Fauchery L."/>
            <person name="Guy J."/>
            <person name="Iotti M."/>
            <person name="Le Tacon F."/>
            <person name="Lindquist E.A."/>
            <person name="Lipzen A."/>
            <person name="Malagnac F."/>
            <person name="Mello A."/>
            <person name="Molinier V."/>
            <person name="Miyauchi S."/>
            <person name="Poulain J."/>
            <person name="Riccioni C."/>
            <person name="Rubini A."/>
            <person name="Sitrit Y."/>
            <person name="Splivallo R."/>
            <person name="Traeger S."/>
            <person name="Wang M."/>
            <person name="Zifcakova L."/>
            <person name="Wipf D."/>
            <person name="Zambonelli A."/>
            <person name="Paolocci F."/>
            <person name="Nowrousian M."/>
            <person name="Ottonello S."/>
            <person name="Baldrian P."/>
            <person name="Spatafora J.W."/>
            <person name="Henrissat B."/>
            <person name="Nagy L.G."/>
            <person name="Aury J.M."/>
            <person name="Wincker P."/>
            <person name="Grigoriev I.V."/>
            <person name="Bonfante P."/>
            <person name="Martin F.M."/>
        </authorList>
    </citation>
    <scope>NUCLEOTIDE SEQUENCE [LARGE SCALE GENOMIC DNA]</scope>
    <source>
        <strain evidence="3 4">ATCC MYA-4762</strain>
    </source>
</reference>
<dbReference type="GO" id="GO:0005524">
    <property type="term" value="F:ATP binding"/>
    <property type="evidence" value="ECO:0007669"/>
    <property type="project" value="InterPro"/>
</dbReference>
<dbReference type="AlphaFoldDB" id="A0A3N4LAE5"/>
<dbReference type="OrthoDB" id="10267950at2759"/>
<dbReference type="InterPro" id="IPR043171">
    <property type="entry name" value="Ap4A_phos1/2-like"/>
</dbReference>
<dbReference type="PANTHER" id="PTHR38420">
    <property type="entry name" value="AP-4-A PHOSPHORYLASE II"/>
    <property type="match status" value="1"/>
</dbReference>
<name>A0A3N4LAE5_9PEZI</name>
<evidence type="ECO:0000259" key="1">
    <source>
        <dbReference type="Pfam" id="PF09830"/>
    </source>
</evidence>
<dbReference type="InterPro" id="IPR019200">
    <property type="entry name" value="ATP_adenylylTrfase_C"/>
</dbReference>
<dbReference type="EMBL" id="ML121629">
    <property type="protein sequence ID" value="RPB18449.1"/>
    <property type="molecule type" value="Genomic_DNA"/>
</dbReference>
<proteinExistence type="predicted"/>
<dbReference type="GO" id="GO:0009117">
    <property type="term" value="P:nucleotide metabolic process"/>
    <property type="evidence" value="ECO:0007669"/>
    <property type="project" value="InterPro"/>
</dbReference>
<evidence type="ECO:0000313" key="3">
    <source>
        <dbReference type="EMBL" id="RPB18449.1"/>
    </source>
</evidence>
<feature type="domain" description="Ap4A phosphorylase 1/2 N-terminal" evidence="2">
    <location>
        <begin position="172"/>
        <end position="277"/>
    </location>
</feature>
<dbReference type="PANTHER" id="PTHR38420:SF1">
    <property type="entry name" value="PUTATIVE (AFU_ORTHOLOGUE AFUA_5G14690)-RELATED"/>
    <property type="match status" value="1"/>
</dbReference>
<feature type="domain" description="ATP adenylyltransferase C-terminal" evidence="1">
    <location>
        <begin position="304"/>
        <end position="430"/>
    </location>
</feature>
<dbReference type="InterPro" id="IPR009163">
    <property type="entry name" value="Ap4A_phos1/2"/>
</dbReference>
<dbReference type="InterPro" id="IPR036265">
    <property type="entry name" value="HIT-like_sf"/>
</dbReference>
<keyword evidence="4" id="KW-1185">Reference proteome</keyword>
<gene>
    <name evidence="3" type="ORF">L211DRAFT_79144</name>
</gene>
<dbReference type="Pfam" id="PF19327">
    <property type="entry name" value="Ap4A_phos_N"/>
    <property type="match status" value="1"/>
</dbReference>
<dbReference type="InParanoid" id="A0A3N4LAE5"/>
<dbReference type="STRING" id="1051890.A0A3N4LAE5"/>
<organism evidence="3 4">
    <name type="scientific">Terfezia boudieri ATCC MYA-4762</name>
    <dbReference type="NCBI Taxonomy" id="1051890"/>
    <lineage>
        <taxon>Eukaryota</taxon>
        <taxon>Fungi</taxon>
        <taxon>Dikarya</taxon>
        <taxon>Ascomycota</taxon>
        <taxon>Pezizomycotina</taxon>
        <taxon>Pezizomycetes</taxon>
        <taxon>Pezizales</taxon>
        <taxon>Pezizaceae</taxon>
        <taxon>Terfezia</taxon>
    </lineage>
</organism>